<dbReference type="PANTHER" id="PTHR33538:SF2">
    <property type="entry name" value="PROTEIN GAMETE EXPRESSED 1"/>
    <property type="match status" value="1"/>
</dbReference>
<gene>
    <name evidence="7" type="ORF">HKW66_Vig0172840</name>
</gene>
<dbReference type="AlphaFoldDB" id="A0A8T0JQG3"/>
<evidence type="ECO:0000256" key="2">
    <source>
        <dbReference type="ARBA" id="ARBA00008332"/>
    </source>
</evidence>
<dbReference type="Pfam" id="PF10248">
    <property type="entry name" value="Mlf1IP"/>
    <property type="match status" value="1"/>
</dbReference>
<comment type="similarity">
    <text evidence="2">Belongs to the MLF family.</text>
</comment>
<feature type="transmembrane region" description="Helical" evidence="6">
    <location>
        <begin position="696"/>
        <end position="713"/>
    </location>
</feature>
<evidence type="ECO:0000256" key="3">
    <source>
        <dbReference type="ARBA" id="ARBA00022490"/>
    </source>
</evidence>
<sequence length="861" mass="98360">MQKGREVRDGIFEPRGFGDFGGFGFHERMMPSLFGGRDPFDDPFFRDPFDSLFGSNSASRAMQNPNREKGVVIEELDSDDCPQDGDNDFDQKKSRSTVEPSVEHPDDDDVSERKNSDVTYKNDLYKTKPSKANKFSFQSSRVTYGGIDGAYYTSTRTRKMGANGVVMEENKEADSTTGQATHRISRGIHDKGHSVFRKLDSDGKVDTTQTLHNLNEDELVGFEEAWKGNNMARLPGFDVHMSGDSSNVKQNSNQSWPLAYLEPSKEERKFPSNPEAGNKLRVVKLGRKFESWGWFSSSKETPSSGRTYSGGNFRGSSAEFSIEVFNDQKGVKLIDNAQKKMITSNSCWQNAYQHLFAGCSEILAVDEKRSRLAWHLSDCFQRDSGRSPFPHCDHKASMASCLRTLDDLAHKVYLEFYLETNIICYQLQAYAFKHETERLVTELKSSAQYVEDKLDNIEEKSEHLLQGSQRIHDSLDLIGSHTQQVAQTARHLEGHIDSVLIHSQNIYEQTTQISLSQSQLQEGQEDMKRSLEDGVTMLKESYNYLGKEIGKLRDEAIEIENEVIKVGDAMSSRMNTLQSKAEDIGNMAGLSLDKQHQLLDGQSTALESLNSLIQFQSKAIEESRKTLQYFAEYGHRQHEELVQRQEQIQGFHDRLMENSKSILSSQESFESKQASMFVVLDRIFALQNALLLESRMIKAFVVYSISIFVIFMLTSTKQTYNMRPFLYIELFATFFVEVLVIRLTSDNIEHQTWIINVARLLFMVAAAVQLLHAICTYKDYETLNHQMLLTLMNKVNTMQNQKELLCDMDTDYEDWSEWIDADLPDDVNSLHDPDYIPPEDVTENSITAMKNYNLRSRNLFH</sequence>
<dbReference type="InterPro" id="IPR019376">
    <property type="entry name" value="Myeloid_leukemia_factor"/>
</dbReference>
<comment type="caution">
    <text evidence="7">The sequence shown here is derived from an EMBL/GenBank/DDBJ whole genome shotgun (WGS) entry which is preliminary data.</text>
</comment>
<dbReference type="PANTHER" id="PTHR33538">
    <property type="entry name" value="PROTEIN GAMETE EXPRESSED 1"/>
    <property type="match status" value="1"/>
</dbReference>
<dbReference type="Proteomes" id="UP000743370">
    <property type="component" value="Unassembled WGS sequence"/>
</dbReference>
<dbReference type="EMBL" id="JABFOF010000009">
    <property type="protein sequence ID" value="KAG2380505.1"/>
    <property type="molecule type" value="Genomic_DNA"/>
</dbReference>
<evidence type="ECO:0000256" key="6">
    <source>
        <dbReference type="SAM" id="Phobius"/>
    </source>
</evidence>
<comment type="subcellular location">
    <subcellularLocation>
        <location evidence="1">Cytoplasm</location>
    </subcellularLocation>
</comment>
<accession>A0A8T0JQG3</accession>
<feature type="transmembrane region" description="Helical" evidence="6">
    <location>
        <begin position="757"/>
        <end position="777"/>
    </location>
</feature>
<keyword evidence="6" id="KW-1133">Transmembrane helix</keyword>
<proteinExistence type="inferred from homology"/>
<reference evidence="7 8" key="1">
    <citation type="submission" date="2020-05" db="EMBL/GenBank/DDBJ databases">
        <title>Vigna angularis (adzuki bean) Var. LongXiaoDou No. 4 denovo assembly.</title>
        <authorList>
            <person name="Xiang H."/>
        </authorList>
    </citation>
    <scope>NUCLEOTIDE SEQUENCE [LARGE SCALE GENOMIC DNA]</scope>
    <source>
        <tissue evidence="7">Leaf</tissue>
    </source>
</reference>
<keyword evidence="3" id="KW-0963">Cytoplasm</keyword>
<evidence type="ECO:0000256" key="1">
    <source>
        <dbReference type="ARBA" id="ARBA00004496"/>
    </source>
</evidence>
<feature type="transmembrane region" description="Helical" evidence="6">
    <location>
        <begin position="725"/>
        <end position="745"/>
    </location>
</feature>
<keyword evidence="6" id="KW-0812">Transmembrane</keyword>
<dbReference type="InterPro" id="IPR040346">
    <property type="entry name" value="GEX1/Brambleberry"/>
</dbReference>
<keyword evidence="6" id="KW-0472">Membrane</keyword>
<evidence type="ECO:0000256" key="5">
    <source>
        <dbReference type="SAM" id="MobiDB-lite"/>
    </source>
</evidence>
<protein>
    <submittedName>
        <fullName evidence="7">Protein GAMETE EXPRESSED 1</fullName>
    </submittedName>
</protein>
<feature type="region of interest" description="Disordered" evidence="5">
    <location>
        <begin position="55"/>
        <end position="121"/>
    </location>
</feature>
<keyword evidence="4" id="KW-0597">Phosphoprotein</keyword>
<evidence type="ECO:0000313" key="7">
    <source>
        <dbReference type="EMBL" id="KAG2380505.1"/>
    </source>
</evidence>
<feature type="compositionally biased region" description="Polar residues" evidence="5">
    <location>
        <begin position="55"/>
        <end position="65"/>
    </location>
</feature>
<dbReference type="GO" id="GO:0005737">
    <property type="term" value="C:cytoplasm"/>
    <property type="evidence" value="ECO:0007669"/>
    <property type="project" value="UniProtKB-SubCell"/>
</dbReference>
<evidence type="ECO:0000313" key="8">
    <source>
        <dbReference type="Proteomes" id="UP000743370"/>
    </source>
</evidence>
<feature type="compositionally biased region" description="Acidic residues" evidence="5">
    <location>
        <begin position="74"/>
        <end position="88"/>
    </location>
</feature>
<organism evidence="7 8">
    <name type="scientific">Phaseolus angularis</name>
    <name type="common">Azuki bean</name>
    <name type="synonym">Vigna angularis</name>
    <dbReference type="NCBI Taxonomy" id="3914"/>
    <lineage>
        <taxon>Eukaryota</taxon>
        <taxon>Viridiplantae</taxon>
        <taxon>Streptophyta</taxon>
        <taxon>Embryophyta</taxon>
        <taxon>Tracheophyta</taxon>
        <taxon>Spermatophyta</taxon>
        <taxon>Magnoliopsida</taxon>
        <taxon>eudicotyledons</taxon>
        <taxon>Gunneridae</taxon>
        <taxon>Pentapetalae</taxon>
        <taxon>rosids</taxon>
        <taxon>fabids</taxon>
        <taxon>Fabales</taxon>
        <taxon>Fabaceae</taxon>
        <taxon>Papilionoideae</taxon>
        <taxon>50 kb inversion clade</taxon>
        <taxon>NPAAA clade</taxon>
        <taxon>indigoferoid/millettioid clade</taxon>
        <taxon>Phaseoleae</taxon>
        <taxon>Vigna</taxon>
    </lineage>
</organism>
<evidence type="ECO:0000256" key="4">
    <source>
        <dbReference type="ARBA" id="ARBA00022553"/>
    </source>
</evidence>
<name>A0A8T0JQG3_PHAAN</name>